<keyword evidence="2" id="KW-0964">Secreted</keyword>
<feature type="signal peptide" evidence="6">
    <location>
        <begin position="1"/>
        <end position="16"/>
    </location>
</feature>
<dbReference type="EMBL" id="ML210216">
    <property type="protein sequence ID" value="TFK23580.1"/>
    <property type="molecule type" value="Genomic_DNA"/>
</dbReference>
<evidence type="ECO:0000313" key="8">
    <source>
        <dbReference type="EMBL" id="TFK23580.1"/>
    </source>
</evidence>
<evidence type="ECO:0000256" key="2">
    <source>
        <dbReference type="ARBA" id="ARBA00022525"/>
    </source>
</evidence>
<evidence type="ECO:0000256" key="3">
    <source>
        <dbReference type="ARBA" id="ARBA00022729"/>
    </source>
</evidence>
<reference evidence="8 9" key="1">
    <citation type="journal article" date="2019" name="Nat. Ecol. Evol.">
        <title>Megaphylogeny resolves global patterns of mushroom evolution.</title>
        <authorList>
            <person name="Varga T."/>
            <person name="Krizsan K."/>
            <person name="Foldi C."/>
            <person name="Dima B."/>
            <person name="Sanchez-Garcia M."/>
            <person name="Sanchez-Ramirez S."/>
            <person name="Szollosi G.J."/>
            <person name="Szarkandi J.G."/>
            <person name="Papp V."/>
            <person name="Albert L."/>
            <person name="Andreopoulos W."/>
            <person name="Angelini C."/>
            <person name="Antonin V."/>
            <person name="Barry K.W."/>
            <person name="Bougher N.L."/>
            <person name="Buchanan P."/>
            <person name="Buyck B."/>
            <person name="Bense V."/>
            <person name="Catcheside P."/>
            <person name="Chovatia M."/>
            <person name="Cooper J."/>
            <person name="Damon W."/>
            <person name="Desjardin D."/>
            <person name="Finy P."/>
            <person name="Geml J."/>
            <person name="Haridas S."/>
            <person name="Hughes K."/>
            <person name="Justo A."/>
            <person name="Karasinski D."/>
            <person name="Kautmanova I."/>
            <person name="Kiss B."/>
            <person name="Kocsube S."/>
            <person name="Kotiranta H."/>
            <person name="LaButti K.M."/>
            <person name="Lechner B.E."/>
            <person name="Liimatainen K."/>
            <person name="Lipzen A."/>
            <person name="Lukacs Z."/>
            <person name="Mihaltcheva S."/>
            <person name="Morgado L.N."/>
            <person name="Niskanen T."/>
            <person name="Noordeloos M.E."/>
            <person name="Ohm R.A."/>
            <person name="Ortiz-Santana B."/>
            <person name="Ovrebo C."/>
            <person name="Racz N."/>
            <person name="Riley R."/>
            <person name="Savchenko A."/>
            <person name="Shiryaev A."/>
            <person name="Soop K."/>
            <person name="Spirin V."/>
            <person name="Szebenyi C."/>
            <person name="Tomsovsky M."/>
            <person name="Tulloss R.E."/>
            <person name="Uehling J."/>
            <person name="Grigoriev I.V."/>
            <person name="Vagvolgyi C."/>
            <person name="Papp T."/>
            <person name="Martin F.M."/>
            <person name="Miettinen O."/>
            <person name="Hibbett D.S."/>
            <person name="Nagy L.G."/>
        </authorList>
    </citation>
    <scope>NUCLEOTIDE SEQUENCE [LARGE SCALE GENOMIC DNA]</scope>
    <source>
        <strain evidence="8 9">CBS 121175</strain>
    </source>
</reference>
<evidence type="ECO:0000256" key="4">
    <source>
        <dbReference type="ARBA" id="ARBA00023157"/>
    </source>
</evidence>
<organism evidence="8 9">
    <name type="scientific">Coprinopsis marcescibilis</name>
    <name type="common">Agaric fungus</name>
    <name type="synonym">Psathyrella marcescibilis</name>
    <dbReference type="NCBI Taxonomy" id="230819"/>
    <lineage>
        <taxon>Eukaryota</taxon>
        <taxon>Fungi</taxon>
        <taxon>Dikarya</taxon>
        <taxon>Basidiomycota</taxon>
        <taxon>Agaricomycotina</taxon>
        <taxon>Agaricomycetes</taxon>
        <taxon>Agaricomycetidae</taxon>
        <taxon>Agaricales</taxon>
        <taxon>Agaricineae</taxon>
        <taxon>Psathyrellaceae</taxon>
        <taxon>Coprinopsis</taxon>
    </lineage>
</organism>
<accession>A0A5C3KSM7</accession>
<evidence type="ECO:0000256" key="5">
    <source>
        <dbReference type="SAM" id="MobiDB-lite"/>
    </source>
</evidence>
<gene>
    <name evidence="8" type="ORF">FA15DRAFT_656628</name>
</gene>
<dbReference type="PROSITE" id="PS52012">
    <property type="entry name" value="CFEM"/>
    <property type="match status" value="1"/>
</dbReference>
<protein>
    <recommendedName>
        <fullName evidence="7">CFEM domain-containing protein</fullName>
    </recommendedName>
</protein>
<feature type="chain" id="PRO_5023065255" description="CFEM domain-containing protein" evidence="6">
    <location>
        <begin position="17"/>
        <end position="165"/>
    </location>
</feature>
<keyword evidence="4" id="KW-1015">Disulfide bond</keyword>
<feature type="domain" description="CFEM" evidence="7">
    <location>
        <begin position="1"/>
        <end position="113"/>
    </location>
</feature>
<feature type="compositionally biased region" description="Polar residues" evidence="5">
    <location>
        <begin position="90"/>
        <end position="106"/>
    </location>
</feature>
<dbReference type="Proteomes" id="UP000307440">
    <property type="component" value="Unassembled WGS sequence"/>
</dbReference>
<feature type="compositionally biased region" description="Polar residues" evidence="5">
    <location>
        <begin position="117"/>
        <end position="134"/>
    </location>
</feature>
<dbReference type="AlphaFoldDB" id="A0A5C3KSM7"/>
<comment type="subcellular location">
    <subcellularLocation>
        <location evidence="1">Secreted</location>
    </subcellularLocation>
</comment>
<name>A0A5C3KSM7_COPMA</name>
<keyword evidence="9" id="KW-1185">Reference proteome</keyword>
<dbReference type="Pfam" id="PF05730">
    <property type="entry name" value="CFEM"/>
    <property type="match status" value="1"/>
</dbReference>
<feature type="region of interest" description="Disordered" evidence="5">
    <location>
        <begin position="89"/>
        <end position="137"/>
    </location>
</feature>
<sequence length="165" mass="16684">MLVVTLLLAFAAIGLAAPAPQLGVDDVSNGCAESCAIAEIRSMNCEVEDLGCWCPSARYVPATAGCIRRTCSPESLEFLGELAEQCSRPAVTSESQDSPVATNDVQDSPAATGVDTGDNSPQATGQPPNPTSANVGAENGAVRMKGAGVKTVGLFLAAGIAALVF</sequence>
<proteinExistence type="predicted"/>
<dbReference type="InterPro" id="IPR008427">
    <property type="entry name" value="Extracellular_membr_CFEM_dom"/>
</dbReference>
<evidence type="ECO:0000256" key="6">
    <source>
        <dbReference type="SAM" id="SignalP"/>
    </source>
</evidence>
<dbReference type="GO" id="GO:0005576">
    <property type="term" value="C:extracellular region"/>
    <property type="evidence" value="ECO:0007669"/>
    <property type="project" value="UniProtKB-SubCell"/>
</dbReference>
<evidence type="ECO:0000256" key="1">
    <source>
        <dbReference type="ARBA" id="ARBA00004613"/>
    </source>
</evidence>
<evidence type="ECO:0000259" key="7">
    <source>
        <dbReference type="PROSITE" id="PS52012"/>
    </source>
</evidence>
<evidence type="ECO:0000313" key="9">
    <source>
        <dbReference type="Proteomes" id="UP000307440"/>
    </source>
</evidence>
<keyword evidence="3 6" id="KW-0732">Signal</keyword>